<dbReference type="PANTHER" id="PTHR32089:SF112">
    <property type="entry name" value="LYSOZYME-LIKE PROTEIN-RELATED"/>
    <property type="match status" value="1"/>
</dbReference>
<gene>
    <name evidence="7" type="ORF">EV690_1833</name>
</gene>
<comment type="caution">
    <text evidence="7">The sequence shown here is derived from an EMBL/GenBank/DDBJ whole genome shotgun (WGS) entry which is preliminary data.</text>
</comment>
<keyword evidence="5" id="KW-0812">Transmembrane</keyword>
<dbReference type="AlphaFoldDB" id="A0A4R1K291"/>
<dbReference type="InterPro" id="IPR004090">
    <property type="entry name" value="Chemotax_Me-accpt_rcpt"/>
</dbReference>
<dbReference type="Pfam" id="PF00015">
    <property type="entry name" value="MCPsignal"/>
    <property type="match status" value="1"/>
</dbReference>
<dbReference type="SUPFAM" id="SSF58104">
    <property type="entry name" value="Methyl-accepting chemotaxis protein (MCP) signaling domain"/>
    <property type="match status" value="1"/>
</dbReference>
<evidence type="ECO:0000256" key="3">
    <source>
        <dbReference type="ARBA" id="ARBA00029447"/>
    </source>
</evidence>
<keyword evidence="5" id="KW-1133">Transmembrane helix</keyword>
<keyword evidence="2 4" id="KW-0807">Transducer</keyword>
<comment type="subcellular location">
    <subcellularLocation>
        <location evidence="1">Membrane</location>
    </subcellularLocation>
</comment>
<organism evidence="7 8">
    <name type="scientific">Celerinatantimonas diazotrophica</name>
    <dbReference type="NCBI Taxonomy" id="412034"/>
    <lineage>
        <taxon>Bacteria</taxon>
        <taxon>Pseudomonadati</taxon>
        <taxon>Pseudomonadota</taxon>
        <taxon>Gammaproteobacteria</taxon>
        <taxon>Celerinatantimonadaceae</taxon>
        <taxon>Celerinatantimonas</taxon>
    </lineage>
</organism>
<evidence type="ECO:0000256" key="5">
    <source>
        <dbReference type="SAM" id="Phobius"/>
    </source>
</evidence>
<dbReference type="GO" id="GO:0004888">
    <property type="term" value="F:transmembrane signaling receptor activity"/>
    <property type="evidence" value="ECO:0007669"/>
    <property type="project" value="InterPro"/>
</dbReference>
<accession>A0A4R1K291</accession>
<evidence type="ECO:0000256" key="4">
    <source>
        <dbReference type="PROSITE-ProRule" id="PRU00284"/>
    </source>
</evidence>
<dbReference type="InterPro" id="IPR004089">
    <property type="entry name" value="MCPsignal_dom"/>
</dbReference>
<reference evidence="7 8" key="1">
    <citation type="submission" date="2019-03" db="EMBL/GenBank/DDBJ databases">
        <title>Genomic Encyclopedia of Type Strains, Phase IV (KMG-IV): sequencing the most valuable type-strain genomes for metagenomic binning, comparative biology and taxonomic classification.</title>
        <authorList>
            <person name="Goeker M."/>
        </authorList>
    </citation>
    <scope>NUCLEOTIDE SEQUENCE [LARGE SCALE GENOMIC DNA]</scope>
    <source>
        <strain evidence="7 8">DSM 18577</strain>
    </source>
</reference>
<evidence type="ECO:0000256" key="1">
    <source>
        <dbReference type="ARBA" id="ARBA00004370"/>
    </source>
</evidence>
<name>A0A4R1K291_9GAMM</name>
<protein>
    <submittedName>
        <fullName evidence="7">Methyl-accepting chemotaxis protein</fullName>
    </submittedName>
</protein>
<dbReference type="Gene3D" id="1.10.287.950">
    <property type="entry name" value="Methyl-accepting chemotaxis protein"/>
    <property type="match status" value="1"/>
</dbReference>
<dbReference type="SMART" id="SM00283">
    <property type="entry name" value="MA"/>
    <property type="match status" value="1"/>
</dbReference>
<evidence type="ECO:0000259" key="6">
    <source>
        <dbReference type="PROSITE" id="PS50111"/>
    </source>
</evidence>
<feature type="domain" description="Methyl-accepting transducer" evidence="6">
    <location>
        <begin position="97"/>
        <end position="264"/>
    </location>
</feature>
<proteinExistence type="inferred from homology"/>
<feature type="transmembrane region" description="Helical" evidence="5">
    <location>
        <begin position="12"/>
        <end position="29"/>
    </location>
</feature>
<dbReference type="PRINTS" id="PR00260">
    <property type="entry name" value="CHEMTRNSDUCR"/>
</dbReference>
<comment type="similarity">
    <text evidence="3">Belongs to the methyl-accepting chemotaxis (MCP) protein family.</text>
</comment>
<evidence type="ECO:0000313" key="8">
    <source>
        <dbReference type="Proteomes" id="UP000295565"/>
    </source>
</evidence>
<evidence type="ECO:0000313" key="7">
    <source>
        <dbReference type="EMBL" id="TCK58125.1"/>
    </source>
</evidence>
<dbReference type="GO" id="GO:0016020">
    <property type="term" value="C:membrane"/>
    <property type="evidence" value="ECO:0007669"/>
    <property type="project" value="UniProtKB-SubCell"/>
</dbReference>
<keyword evidence="5" id="KW-0472">Membrane</keyword>
<keyword evidence="8" id="KW-1185">Reference proteome</keyword>
<dbReference type="EMBL" id="SMGD01000012">
    <property type="protein sequence ID" value="TCK58125.1"/>
    <property type="molecule type" value="Genomic_DNA"/>
</dbReference>
<dbReference type="PROSITE" id="PS50111">
    <property type="entry name" value="CHEMOTAXIS_TRANSDUC_2"/>
    <property type="match status" value="1"/>
</dbReference>
<dbReference type="PANTHER" id="PTHR32089">
    <property type="entry name" value="METHYL-ACCEPTING CHEMOTAXIS PROTEIN MCPB"/>
    <property type="match status" value="1"/>
</dbReference>
<sequence length="390" mass="44212">MGMLQTAVSRVLRYQFVAWVLMSLLWLAISAMKLNLGFVLLPVLIAGASYWRAHQLLHKSIENHTIETTQNAHHTIDELVLLTKNLQHVLPQLKSVLESSRGDMENSVNTVTAQFEQIVNDLDAVVATNEEEELDQRSLLAHKVTEMAREAFEGQKQTLIESDQRDQQTVKAISSLHEQMDGIEKASHEVQKIADQINLLALNAAIEAARAGEHGRGFAVVADEVRTLASRSAQTGDKISQTIDSFSRDMNQLAHRVENSFSDVHRQREEHEVTISETLGQLDEHMQTITDDAKDLIRQRTDISARISEVIVRLQFQDRLCQILDHAEQNIEELLTIVSKPVEDTNIFVNDLEQLLENMKKRSTTDIERTIYGTAKHHKPTTDDEDLVFF</sequence>
<dbReference type="GO" id="GO:0007165">
    <property type="term" value="P:signal transduction"/>
    <property type="evidence" value="ECO:0007669"/>
    <property type="project" value="UniProtKB-KW"/>
</dbReference>
<dbReference type="Proteomes" id="UP000295565">
    <property type="component" value="Unassembled WGS sequence"/>
</dbReference>
<dbReference type="GO" id="GO:0006935">
    <property type="term" value="P:chemotaxis"/>
    <property type="evidence" value="ECO:0007669"/>
    <property type="project" value="InterPro"/>
</dbReference>
<evidence type="ECO:0000256" key="2">
    <source>
        <dbReference type="ARBA" id="ARBA00023224"/>
    </source>
</evidence>